<dbReference type="FunFam" id="3.40.50.150:FF:000256">
    <property type="entry name" value="S-adenosyl-L-methionine-dependent methyltransferase superfamily protein"/>
    <property type="match status" value="1"/>
</dbReference>
<evidence type="ECO:0008006" key="4">
    <source>
        <dbReference type="Google" id="ProtNLM"/>
    </source>
</evidence>
<evidence type="ECO:0000256" key="1">
    <source>
        <dbReference type="SAM" id="MobiDB-lite"/>
    </source>
</evidence>
<dbReference type="AlphaFoldDB" id="A0A8J5W633"/>
<keyword evidence="3" id="KW-1185">Reference proteome</keyword>
<feature type="region of interest" description="Disordered" evidence="1">
    <location>
        <begin position="195"/>
        <end position="221"/>
    </location>
</feature>
<reference evidence="2" key="2">
    <citation type="submission" date="2021-02" db="EMBL/GenBank/DDBJ databases">
        <authorList>
            <person name="Kimball J.A."/>
            <person name="Haas M.W."/>
            <person name="Macchietto M."/>
            <person name="Kono T."/>
            <person name="Duquette J."/>
            <person name="Shao M."/>
        </authorList>
    </citation>
    <scope>NUCLEOTIDE SEQUENCE</scope>
    <source>
        <tissue evidence="2">Fresh leaf tissue</tissue>
    </source>
</reference>
<dbReference type="Proteomes" id="UP000729402">
    <property type="component" value="Unassembled WGS sequence"/>
</dbReference>
<evidence type="ECO:0000313" key="3">
    <source>
        <dbReference type="Proteomes" id="UP000729402"/>
    </source>
</evidence>
<sequence length="452" mass="49704">MVGSWWRSAVAGELERRRNAGIVIPSCQGRRIPEWPALDYVVRSLGPSSPARLYPSAARAHEWLFASEEGQWHVVECAKAARLIMVFLDSRHAHADMDVIKNDLSPLVKDLEPGNPEEEAPIPFMMAGDGVKQRDILLEVSSEITGPMVVEDVVYENTDADQSLMAEKKFRRLIFKRNSCLVQSEALLIRDLTSNETDKKSKDSPSASKKRRNQKKSPSGSKTVLRIDHSYLGSSYHSSIISGLSLVASALDATAVSGTTVSTTVIGLGAGTLPMFLRGCLPFLDIQVVELDPLVEELAKKYFGFLTDGQLQVHLGDGIKFIDAIAVAHNGSTTQRGYNDNENNAVKILIVDVDSSDVSSGLSCPHASFVDDSFLLAAKKFLAEGGLFIINLAFEHLYSLQLDEDLNDVLFATPSERFLEMGDLDEAISKLKAMLKYPVDVESYTNKLKKLQ</sequence>
<gene>
    <name evidence="2" type="ORF">GUJ93_ZPchr0015g6742</name>
</gene>
<organism evidence="2 3">
    <name type="scientific">Zizania palustris</name>
    <name type="common">Northern wild rice</name>
    <dbReference type="NCBI Taxonomy" id="103762"/>
    <lineage>
        <taxon>Eukaryota</taxon>
        <taxon>Viridiplantae</taxon>
        <taxon>Streptophyta</taxon>
        <taxon>Embryophyta</taxon>
        <taxon>Tracheophyta</taxon>
        <taxon>Spermatophyta</taxon>
        <taxon>Magnoliopsida</taxon>
        <taxon>Liliopsida</taxon>
        <taxon>Poales</taxon>
        <taxon>Poaceae</taxon>
        <taxon>BOP clade</taxon>
        <taxon>Oryzoideae</taxon>
        <taxon>Oryzeae</taxon>
        <taxon>Zizaniinae</taxon>
        <taxon>Zizania</taxon>
    </lineage>
</organism>
<protein>
    <recommendedName>
        <fullName evidence="4">Methyltransferase-like protein 13</fullName>
    </recommendedName>
</protein>
<name>A0A8J5W633_ZIZPA</name>
<proteinExistence type="predicted"/>
<comment type="caution">
    <text evidence="2">The sequence shown here is derived from an EMBL/GenBank/DDBJ whole genome shotgun (WGS) entry which is preliminary data.</text>
</comment>
<dbReference type="OrthoDB" id="411785at2759"/>
<accession>A0A8J5W633</accession>
<reference evidence="2" key="1">
    <citation type="journal article" date="2021" name="bioRxiv">
        <title>Whole Genome Assembly and Annotation of Northern Wild Rice, Zizania palustris L., Supports a Whole Genome Duplication in the Zizania Genus.</title>
        <authorList>
            <person name="Haas M."/>
            <person name="Kono T."/>
            <person name="Macchietto M."/>
            <person name="Millas R."/>
            <person name="McGilp L."/>
            <person name="Shao M."/>
            <person name="Duquette J."/>
            <person name="Hirsch C.N."/>
            <person name="Kimball J."/>
        </authorList>
    </citation>
    <scope>NUCLEOTIDE SEQUENCE</scope>
    <source>
        <tissue evidence="2">Fresh leaf tissue</tissue>
    </source>
</reference>
<dbReference type="EMBL" id="JAAALK010000085">
    <property type="protein sequence ID" value="KAG8083268.1"/>
    <property type="molecule type" value="Genomic_DNA"/>
</dbReference>
<evidence type="ECO:0000313" key="2">
    <source>
        <dbReference type="EMBL" id="KAG8083268.1"/>
    </source>
</evidence>